<dbReference type="EMBL" id="NBSH01000002">
    <property type="protein sequence ID" value="ORX39718.1"/>
    <property type="molecule type" value="Genomic_DNA"/>
</dbReference>
<evidence type="ECO:0000259" key="9">
    <source>
        <dbReference type="Pfam" id="PF02714"/>
    </source>
</evidence>
<evidence type="ECO:0000256" key="4">
    <source>
        <dbReference type="ARBA" id="ARBA00022692"/>
    </source>
</evidence>
<evidence type="ECO:0000313" key="13">
    <source>
        <dbReference type="EMBL" id="ORX39718.1"/>
    </source>
</evidence>
<dbReference type="OrthoDB" id="1076608at2759"/>
<dbReference type="InterPro" id="IPR003864">
    <property type="entry name" value="CSC1/OSCA1-like_7TM"/>
</dbReference>
<keyword evidence="14" id="KW-1185">Reference proteome</keyword>
<dbReference type="FunCoup" id="A0A1Y1UNU4">
    <property type="interactions" value="45"/>
</dbReference>
<evidence type="ECO:0000256" key="8">
    <source>
        <dbReference type="SAM" id="Phobius"/>
    </source>
</evidence>
<feature type="transmembrane region" description="Helical" evidence="8">
    <location>
        <begin position="17"/>
        <end position="38"/>
    </location>
</feature>
<dbReference type="InterPro" id="IPR022257">
    <property type="entry name" value="PHM7_ext"/>
</dbReference>
<feature type="domain" description="CSC1/OSCA1-like 7TM region" evidence="9">
    <location>
        <begin position="426"/>
        <end position="703"/>
    </location>
</feature>
<protein>
    <recommendedName>
        <fullName evidence="15">DUF221-domain-containing protein</fullName>
    </recommendedName>
</protein>
<dbReference type="GeneID" id="33555683"/>
<comment type="caution">
    <text evidence="13">The sequence shown here is derived from an EMBL/GenBank/DDBJ whole genome shotgun (WGS) entry which is preliminary data.</text>
</comment>
<feature type="transmembrane region" description="Helical" evidence="8">
    <location>
        <begin position="618"/>
        <end position="638"/>
    </location>
</feature>
<dbReference type="Pfam" id="PF14703">
    <property type="entry name" value="PHM7_cyt"/>
    <property type="match status" value="1"/>
</dbReference>
<feature type="transmembrane region" description="Helical" evidence="8">
    <location>
        <begin position="145"/>
        <end position="164"/>
    </location>
</feature>
<evidence type="ECO:0000259" key="11">
    <source>
        <dbReference type="Pfam" id="PF13967"/>
    </source>
</evidence>
<feature type="transmembrane region" description="Helical" evidence="8">
    <location>
        <begin position="570"/>
        <end position="597"/>
    </location>
</feature>
<feature type="transmembrane region" description="Helical" evidence="8">
    <location>
        <begin position="91"/>
        <end position="114"/>
    </location>
</feature>
<feature type="domain" description="CSC1/OSCA1-like cytosolic" evidence="12">
    <location>
        <begin position="190"/>
        <end position="414"/>
    </location>
</feature>
<evidence type="ECO:0000256" key="3">
    <source>
        <dbReference type="ARBA" id="ARBA00022448"/>
    </source>
</evidence>
<organism evidence="13 14">
    <name type="scientific">Kockovaella imperatae</name>
    <dbReference type="NCBI Taxonomy" id="4999"/>
    <lineage>
        <taxon>Eukaryota</taxon>
        <taxon>Fungi</taxon>
        <taxon>Dikarya</taxon>
        <taxon>Basidiomycota</taxon>
        <taxon>Agaricomycotina</taxon>
        <taxon>Tremellomycetes</taxon>
        <taxon>Tremellales</taxon>
        <taxon>Cuniculitremaceae</taxon>
        <taxon>Kockovaella</taxon>
    </lineage>
</organism>
<dbReference type="PANTHER" id="PTHR13018:SF143">
    <property type="entry name" value="CSC1_OSCA1-LIKE 7TM REGION DOMAIN-CONTAINING PROTEIN"/>
    <property type="match status" value="1"/>
</dbReference>
<sequence>MAENANAQALSASTSSFVTSLAVNSAIAGGEIVAFILLRRWIKAIYEPRTYVPPKAEQAQVLSSNLLWPVWKIIFADPEEILNKNGVDPYVFVRFLIMMCKAMVPIWLLSWVVLMPIDSVNTGSGKTGVDRFTFGNISNKDQNRLWAHLILDIVFIGWIIYLIVGEMHHWLVVRQKYLISPAHSRLPQASTILVTGIPNSYMDEQKLQDLYSPLPGGVKSIWLNRNLKDMPDLWDRRTKAAQKLESAEVSLIKAARKRRAQNQAKIVKLQAKGKPIPDSLTGPANPDLIDKVEQLSLADQLVPRSQRPTMRLKPKWAPFGLGFLGIGEKVDTIEWARKEILEVEPALQKCREKLQDDIRKEGSEGDFFPPRSSAFIRFNQQIAAHMATEALSHNMPYAMANRYIEQAPENVIWRSLGLDPYEAKVRQAISYALTGGLIIGWSFPVAFIGILSSVSTLTKTFHWLAWIQGKSFGKRLLQGVISGIIPPVLLALLMLLLPAILRQLAAFEGKPSKTEVELDVMNRYFVFLVINTFFIVTLASGLVASVLPILNNPGSVANILAKQLPTASTFFLTLILTQLTGLAGTLLQVVSLAFYYIKVILLGGSPRSVFSTRYTLQTPSWGTDFPGVTVYAVIMLAYCVISPIVNGFAAAYFAVAAVVYKYLYIWVVDQPESSDTGGLFFPKAINHVFVGIYIQEVCLCALFFLSRNEKGNVAALPQAIIMIVVIVATAGIHYVLMASYKPLRHSLPLSLAHLSYGMPRTQRDRGESMIGEESDDEAHRIAVEKALQRPAEDARVIQKIVPRRQGALEKFRDDLEKKAPRGYVTSSPEAMSPVNGTSNNRPPSSSQGTLSPTMQRTPGYPTSAGPPVGSTHALHEGYDGLDGGAIEMGNVGQTPDPELEEDQPAGYLVQPGGPGIRNGQETDPNDPYAFFHPATKEKMRVLWLPRDELGLCKAEIEACEKMGIKATSRHAILTSKGNVRIFGPPPDNF</sequence>
<dbReference type="Pfam" id="PF02714">
    <property type="entry name" value="RSN1_7TM"/>
    <property type="match status" value="1"/>
</dbReference>
<gene>
    <name evidence="13" type="ORF">BD324DRAFT_597224</name>
</gene>
<proteinExistence type="inferred from homology"/>
<evidence type="ECO:0000259" key="10">
    <source>
        <dbReference type="Pfam" id="PF12621"/>
    </source>
</evidence>
<evidence type="ECO:0000256" key="1">
    <source>
        <dbReference type="ARBA" id="ARBA00004141"/>
    </source>
</evidence>
<dbReference type="InterPro" id="IPR045122">
    <property type="entry name" value="Csc1-like"/>
</dbReference>
<feature type="transmembrane region" description="Helical" evidence="8">
    <location>
        <begin position="522"/>
        <end position="550"/>
    </location>
</feature>
<dbReference type="Proteomes" id="UP000193218">
    <property type="component" value="Unassembled WGS sequence"/>
</dbReference>
<dbReference type="STRING" id="4999.A0A1Y1UNU4"/>
<reference evidence="13 14" key="1">
    <citation type="submission" date="2017-03" db="EMBL/GenBank/DDBJ databases">
        <title>Widespread Adenine N6-methylation of Active Genes in Fungi.</title>
        <authorList>
            <consortium name="DOE Joint Genome Institute"/>
            <person name="Mondo S.J."/>
            <person name="Dannebaum R.O."/>
            <person name="Kuo R.C."/>
            <person name="Louie K.B."/>
            <person name="Bewick A.J."/>
            <person name="Labutti K."/>
            <person name="Haridas S."/>
            <person name="Kuo A."/>
            <person name="Salamov A."/>
            <person name="Ahrendt S.R."/>
            <person name="Lau R."/>
            <person name="Bowen B.P."/>
            <person name="Lipzen A."/>
            <person name="Sullivan W."/>
            <person name="Andreopoulos W.B."/>
            <person name="Clum A."/>
            <person name="Lindquist E."/>
            <person name="Daum C."/>
            <person name="Northen T.R."/>
            <person name="Ramamoorthy G."/>
            <person name="Schmitz R.J."/>
            <person name="Gryganskyi A."/>
            <person name="Culley D."/>
            <person name="Magnuson J."/>
            <person name="James T.Y."/>
            <person name="O'Malley M.A."/>
            <person name="Stajich J.E."/>
            <person name="Spatafora J.W."/>
            <person name="Visel A."/>
            <person name="Grigoriev I.V."/>
        </authorList>
    </citation>
    <scope>NUCLEOTIDE SEQUENCE [LARGE SCALE GENOMIC DNA]</scope>
    <source>
        <strain evidence="13 14">NRRL Y-17943</strain>
    </source>
</reference>
<feature type="transmembrane region" description="Helical" evidence="8">
    <location>
        <begin position="476"/>
        <end position="501"/>
    </location>
</feature>
<comment type="subcellular location">
    <subcellularLocation>
        <location evidence="1">Membrane</location>
        <topology evidence="1">Multi-pass membrane protein</topology>
    </subcellularLocation>
</comment>
<feature type="region of interest" description="Disordered" evidence="7">
    <location>
        <begin position="811"/>
        <end position="867"/>
    </location>
</feature>
<evidence type="ECO:0000313" key="14">
    <source>
        <dbReference type="Proteomes" id="UP000193218"/>
    </source>
</evidence>
<evidence type="ECO:0000256" key="6">
    <source>
        <dbReference type="ARBA" id="ARBA00023136"/>
    </source>
</evidence>
<feature type="region of interest" description="Disordered" evidence="7">
    <location>
        <begin position="892"/>
        <end position="924"/>
    </location>
</feature>
<feature type="transmembrane region" description="Helical" evidence="8">
    <location>
        <begin position="431"/>
        <end position="456"/>
    </location>
</feature>
<dbReference type="Pfam" id="PF13967">
    <property type="entry name" value="RSN1_TM"/>
    <property type="match status" value="1"/>
</dbReference>
<dbReference type="InParanoid" id="A0A1Y1UNU4"/>
<accession>A0A1Y1UNU4</accession>
<feature type="transmembrane region" description="Helical" evidence="8">
    <location>
        <begin position="644"/>
        <end position="663"/>
    </location>
</feature>
<keyword evidence="3" id="KW-0813">Transport</keyword>
<dbReference type="GO" id="GO:0005227">
    <property type="term" value="F:calcium-activated cation channel activity"/>
    <property type="evidence" value="ECO:0007669"/>
    <property type="project" value="InterPro"/>
</dbReference>
<comment type="similarity">
    <text evidence="2">Belongs to the CSC1 (TC 1.A.17) family.</text>
</comment>
<keyword evidence="5 8" id="KW-1133">Transmembrane helix</keyword>
<feature type="domain" description="10TM putative phosphate transporter extracellular tail" evidence="10">
    <location>
        <begin position="925"/>
        <end position="987"/>
    </location>
</feature>
<feature type="transmembrane region" description="Helical" evidence="8">
    <location>
        <begin position="684"/>
        <end position="704"/>
    </location>
</feature>
<dbReference type="RefSeq" id="XP_021873503.1">
    <property type="nucleotide sequence ID" value="XM_022013875.1"/>
</dbReference>
<dbReference type="AlphaFoldDB" id="A0A1Y1UNU4"/>
<dbReference type="InterPro" id="IPR027815">
    <property type="entry name" value="CSC1/OSCA1-like_cyt"/>
</dbReference>
<dbReference type="PANTHER" id="PTHR13018">
    <property type="entry name" value="PROBABLE MEMBRANE PROTEIN DUF221-RELATED"/>
    <property type="match status" value="1"/>
</dbReference>
<evidence type="ECO:0000256" key="2">
    <source>
        <dbReference type="ARBA" id="ARBA00007779"/>
    </source>
</evidence>
<keyword evidence="6 8" id="KW-0472">Membrane</keyword>
<dbReference type="GO" id="GO:0005886">
    <property type="term" value="C:plasma membrane"/>
    <property type="evidence" value="ECO:0007669"/>
    <property type="project" value="TreeGrafter"/>
</dbReference>
<feature type="transmembrane region" description="Helical" evidence="8">
    <location>
        <begin position="716"/>
        <end position="736"/>
    </location>
</feature>
<evidence type="ECO:0000256" key="5">
    <source>
        <dbReference type="ARBA" id="ARBA00022989"/>
    </source>
</evidence>
<name>A0A1Y1UNU4_9TREE</name>
<feature type="compositionally biased region" description="Polar residues" evidence="7">
    <location>
        <begin position="824"/>
        <end position="856"/>
    </location>
</feature>
<evidence type="ECO:0000259" key="12">
    <source>
        <dbReference type="Pfam" id="PF14703"/>
    </source>
</evidence>
<dbReference type="InterPro" id="IPR032880">
    <property type="entry name" value="CSC1/OSCA1-like_N"/>
</dbReference>
<evidence type="ECO:0000256" key="7">
    <source>
        <dbReference type="SAM" id="MobiDB-lite"/>
    </source>
</evidence>
<evidence type="ECO:0008006" key="15">
    <source>
        <dbReference type="Google" id="ProtNLM"/>
    </source>
</evidence>
<dbReference type="Pfam" id="PF12621">
    <property type="entry name" value="PHM7_ext"/>
    <property type="match status" value="1"/>
</dbReference>
<feature type="domain" description="CSC1/OSCA1-like N-terminal transmembrane" evidence="11">
    <location>
        <begin position="16"/>
        <end position="165"/>
    </location>
</feature>
<keyword evidence="4 8" id="KW-0812">Transmembrane</keyword>